<evidence type="ECO:0000313" key="2">
    <source>
        <dbReference type="EMBL" id="KAH3803553.1"/>
    </source>
</evidence>
<keyword evidence="1" id="KW-0812">Transmembrane</keyword>
<dbReference type="Proteomes" id="UP000828390">
    <property type="component" value="Unassembled WGS sequence"/>
</dbReference>
<name>A0A9D4JCK6_DREPO</name>
<accession>A0A9D4JCK6</accession>
<dbReference type="EMBL" id="JAIWYP010000006">
    <property type="protein sequence ID" value="KAH3803553.1"/>
    <property type="molecule type" value="Genomic_DNA"/>
</dbReference>
<sequence length="155" mass="17193">MYVCTRNGKYLQAYKGDPLDIHVSITSPNDRPASHCSAMNPSGIIVFASVLCLTYGYYIELRNDRDVCAGAPTCPPPPSHDCTTSYQHKYVNGVRCDWGCKHWCCSDVHTLQATCPETSPSNPYCVSTHIVRYTINGRECPVYCGCIPDCRVLTC</sequence>
<dbReference type="AlphaFoldDB" id="A0A9D4JCK6"/>
<protein>
    <submittedName>
        <fullName evidence="2">Uncharacterized protein</fullName>
    </submittedName>
</protein>
<gene>
    <name evidence="2" type="ORF">DPMN_131816</name>
</gene>
<keyword evidence="3" id="KW-1185">Reference proteome</keyword>
<keyword evidence="1" id="KW-0472">Membrane</keyword>
<feature type="transmembrane region" description="Helical" evidence="1">
    <location>
        <begin position="38"/>
        <end position="58"/>
    </location>
</feature>
<keyword evidence="1" id="KW-1133">Transmembrane helix</keyword>
<evidence type="ECO:0000256" key="1">
    <source>
        <dbReference type="SAM" id="Phobius"/>
    </source>
</evidence>
<comment type="caution">
    <text evidence="2">The sequence shown here is derived from an EMBL/GenBank/DDBJ whole genome shotgun (WGS) entry which is preliminary data.</text>
</comment>
<evidence type="ECO:0000313" key="3">
    <source>
        <dbReference type="Proteomes" id="UP000828390"/>
    </source>
</evidence>
<reference evidence="2" key="1">
    <citation type="journal article" date="2019" name="bioRxiv">
        <title>The Genome of the Zebra Mussel, Dreissena polymorpha: A Resource for Invasive Species Research.</title>
        <authorList>
            <person name="McCartney M.A."/>
            <person name="Auch B."/>
            <person name="Kono T."/>
            <person name="Mallez S."/>
            <person name="Zhang Y."/>
            <person name="Obille A."/>
            <person name="Becker A."/>
            <person name="Abrahante J.E."/>
            <person name="Garbe J."/>
            <person name="Badalamenti J.P."/>
            <person name="Herman A."/>
            <person name="Mangelson H."/>
            <person name="Liachko I."/>
            <person name="Sullivan S."/>
            <person name="Sone E.D."/>
            <person name="Koren S."/>
            <person name="Silverstein K.A.T."/>
            <person name="Beckman K.B."/>
            <person name="Gohl D.M."/>
        </authorList>
    </citation>
    <scope>NUCLEOTIDE SEQUENCE</scope>
    <source>
        <strain evidence="2">Duluth1</strain>
        <tissue evidence="2">Whole animal</tissue>
    </source>
</reference>
<proteinExistence type="predicted"/>
<reference evidence="2" key="2">
    <citation type="submission" date="2020-11" db="EMBL/GenBank/DDBJ databases">
        <authorList>
            <person name="McCartney M.A."/>
            <person name="Auch B."/>
            <person name="Kono T."/>
            <person name="Mallez S."/>
            <person name="Becker A."/>
            <person name="Gohl D.M."/>
            <person name="Silverstein K.A.T."/>
            <person name="Koren S."/>
            <person name="Bechman K.B."/>
            <person name="Herman A."/>
            <person name="Abrahante J.E."/>
            <person name="Garbe J."/>
        </authorList>
    </citation>
    <scope>NUCLEOTIDE SEQUENCE</scope>
    <source>
        <strain evidence="2">Duluth1</strain>
        <tissue evidence="2">Whole animal</tissue>
    </source>
</reference>
<organism evidence="2 3">
    <name type="scientific">Dreissena polymorpha</name>
    <name type="common">Zebra mussel</name>
    <name type="synonym">Mytilus polymorpha</name>
    <dbReference type="NCBI Taxonomy" id="45954"/>
    <lineage>
        <taxon>Eukaryota</taxon>
        <taxon>Metazoa</taxon>
        <taxon>Spiralia</taxon>
        <taxon>Lophotrochozoa</taxon>
        <taxon>Mollusca</taxon>
        <taxon>Bivalvia</taxon>
        <taxon>Autobranchia</taxon>
        <taxon>Heteroconchia</taxon>
        <taxon>Euheterodonta</taxon>
        <taxon>Imparidentia</taxon>
        <taxon>Neoheterodontei</taxon>
        <taxon>Myida</taxon>
        <taxon>Dreissenoidea</taxon>
        <taxon>Dreissenidae</taxon>
        <taxon>Dreissena</taxon>
    </lineage>
</organism>